<dbReference type="SMART" id="SM00862">
    <property type="entry name" value="Trans_reg_C"/>
    <property type="match status" value="1"/>
</dbReference>
<proteinExistence type="predicted"/>
<protein>
    <submittedName>
        <fullName evidence="10">Response regulator BaeR</fullName>
    </submittedName>
</protein>
<gene>
    <name evidence="10" type="primary">baeR</name>
    <name evidence="10" type="ORF">NCTC13635_01362</name>
</gene>
<dbReference type="EMBL" id="LR134162">
    <property type="protein sequence ID" value="VEB00517.1"/>
    <property type="molecule type" value="Genomic_DNA"/>
</dbReference>
<evidence type="ECO:0000256" key="3">
    <source>
        <dbReference type="ARBA" id="ARBA00022553"/>
    </source>
</evidence>
<dbReference type="Gene3D" id="1.10.10.10">
    <property type="entry name" value="Winged helix-like DNA-binding domain superfamily/Winged helix DNA-binding domain"/>
    <property type="match status" value="1"/>
</dbReference>
<dbReference type="PANTHER" id="PTHR48111:SF59">
    <property type="entry name" value="TRANSCRIPTIONAL REGULATORY PROTEIN BAER"/>
    <property type="match status" value="1"/>
</dbReference>
<dbReference type="Pfam" id="PF00486">
    <property type="entry name" value="Trans_reg_C"/>
    <property type="match status" value="1"/>
</dbReference>
<organism evidence="10 11">
    <name type="scientific">Klebsiella pneumoniae</name>
    <dbReference type="NCBI Taxonomy" id="573"/>
    <lineage>
        <taxon>Bacteria</taxon>
        <taxon>Pseudomonadati</taxon>
        <taxon>Pseudomonadota</taxon>
        <taxon>Gammaproteobacteria</taxon>
        <taxon>Enterobacterales</taxon>
        <taxon>Enterobacteriaceae</taxon>
        <taxon>Klebsiella/Raoultella group</taxon>
        <taxon>Klebsiella</taxon>
        <taxon>Klebsiella pneumoniae complex</taxon>
    </lineage>
</organism>
<name>A0A3S4IL14_KLEPN</name>
<keyword evidence="7" id="KW-0804">Transcription</keyword>
<accession>A0A3S4IL14</accession>
<keyword evidence="5" id="KW-0805">Transcription regulation</keyword>
<keyword evidence="6 8" id="KW-0238">DNA-binding</keyword>
<dbReference type="PANTHER" id="PTHR48111">
    <property type="entry name" value="REGULATOR OF RPOS"/>
    <property type="match status" value="1"/>
</dbReference>
<dbReference type="GO" id="GO:0000976">
    <property type="term" value="F:transcription cis-regulatory region binding"/>
    <property type="evidence" value="ECO:0007669"/>
    <property type="project" value="TreeGrafter"/>
</dbReference>
<evidence type="ECO:0000259" key="9">
    <source>
        <dbReference type="PROSITE" id="PS51755"/>
    </source>
</evidence>
<keyword evidence="2" id="KW-0963">Cytoplasm</keyword>
<evidence type="ECO:0000256" key="1">
    <source>
        <dbReference type="ARBA" id="ARBA00004496"/>
    </source>
</evidence>
<sequence>MSDEGRFQASWRDKLLDLTPAEFRLLKTLSQEPGKVFSREQLLNHLYDDYRVVTDRTIDSHIKNLRRKLEALDAEQSFIRAVYGVGYRWEADACRLA</sequence>
<feature type="DNA-binding region" description="OmpR/PhoB-type" evidence="8">
    <location>
        <begin position="1"/>
        <end position="91"/>
    </location>
</feature>
<keyword evidence="4" id="KW-0902">Two-component regulatory system</keyword>
<evidence type="ECO:0000256" key="8">
    <source>
        <dbReference type="PROSITE-ProRule" id="PRU01091"/>
    </source>
</evidence>
<dbReference type="FunFam" id="1.10.10.10:FF:000117">
    <property type="entry name" value="Two-component system response regulator BaeR"/>
    <property type="match status" value="1"/>
</dbReference>
<dbReference type="PROSITE" id="PS51755">
    <property type="entry name" value="OMPR_PHOB"/>
    <property type="match status" value="1"/>
</dbReference>
<dbReference type="GO" id="GO:0032993">
    <property type="term" value="C:protein-DNA complex"/>
    <property type="evidence" value="ECO:0007669"/>
    <property type="project" value="TreeGrafter"/>
</dbReference>
<dbReference type="InterPro" id="IPR016032">
    <property type="entry name" value="Sig_transdc_resp-reg_C-effctor"/>
</dbReference>
<evidence type="ECO:0000256" key="2">
    <source>
        <dbReference type="ARBA" id="ARBA00022490"/>
    </source>
</evidence>
<dbReference type="InterPro" id="IPR036388">
    <property type="entry name" value="WH-like_DNA-bd_sf"/>
</dbReference>
<dbReference type="SUPFAM" id="SSF46894">
    <property type="entry name" value="C-terminal effector domain of the bipartite response regulators"/>
    <property type="match status" value="1"/>
</dbReference>
<dbReference type="InterPro" id="IPR039420">
    <property type="entry name" value="WalR-like"/>
</dbReference>
<keyword evidence="3" id="KW-0597">Phosphoprotein</keyword>
<dbReference type="AlphaFoldDB" id="A0A3S4IL14"/>
<dbReference type="InterPro" id="IPR001867">
    <property type="entry name" value="OmpR/PhoB-type_DNA-bd"/>
</dbReference>
<dbReference type="GO" id="GO:0000156">
    <property type="term" value="F:phosphorelay response regulator activity"/>
    <property type="evidence" value="ECO:0007669"/>
    <property type="project" value="TreeGrafter"/>
</dbReference>
<evidence type="ECO:0000256" key="4">
    <source>
        <dbReference type="ARBA" id="ARBA00023012"/>
    </source>
</evidence>
<comment type="subcellular location">
    <subcellularLocation>
        <location evidence="1">Cytoplasm</location>
    </subcellularLocation>
</comment>
<dbReference type="GO" id="GO:0045893">
    <property type="term" value="P:positive regulation of DNA-templated transcription"/>
    <property type="evidence" value="ECO:0007669"/>
    <property type="project" value="UniProtKB-ARBA"/>
</dbReference>
<reference evidence="10 11" key="1">
    <citation type="submission" date="2018-12" db="EMBL/GenBank/DDBJ databases">
        <authorList>
            <consortium name="Pathogen Informatics"/>
        </authorList>
    </citation>
    <scope>NUCLEOTIDE SEQUENCE [LARGE SCALE GENOMIC DNA]</scope>
    <source>
        <strain evidence="10 11">NCTC13635</strain>
    </source>
</reference>
<evidence type="ECO:0000256" key="7">
    <source>
        <dbReference type="ARBA" id="ARBA00023163"/>
    </source>
</evidence>
<evidence type="ECO:0000256" key="5">
    <source>
        <dbReference type="ARBA" id="ARBA00023015"/>
    </source>
</evidence>
<dbReference type="CDD" id="cd00383">
    <property type="entry name" value="trans_reg_C"/>
    <property type="match status" value="1"/>
</dbReference>
<evidence type="ECO:0000313" key="10">
    <source>
        <dbReference type="EMBL" id="VEB00517.1"/>
    </source>
</evidence>
<evidence type="ECO:0000313" key="11">
    <source>
        <dbReference type="Proteomes" id="UP000282433"/>
    </source>
</evidence>
<dbReference type="GO" id="GO:0005829">
    <property type="term" value="C:cytosol"/>
    <property type="evidence" value="ECO:0007669"/>
    <property type="project" value="TreeGrafter"/>
</dbReference>
<dbReference type="Proteomes" id="UP000282433">
    <property type="component" value="Chromosome"/>
</dbReference>
<evidence type="ECO:0000256" key="6">
    <source>
        <dbReference type="ARBA" id="ARBA00023125"/>
    </source>
</evidence>
<feature type="domain" description="OmpR/PhoB-type" evidence="9">
    <location>
        <begin position="1"/>
        <end position="91"/>
    </location>
</feature>